<evidence type="ECO:0000313" key="1">
    <source>
        <dbReference type="EMBL" id="QJI04265.1"/>
    </source>
</evidence>
<organism evidence="1">
    <name type="scientific">viral metagenome</name>
    <dbReference type="NCBI Taxonomy" id="1070528"/>
    <lineage>
        <taxon>unclassified sequences</taxon>
        <taxon>metagenomes</taxon>
        <taxon>organismal metagenomes</taxon>
    </lineage>
</organism>
<dbReference type="EMBL" id="MT145164">
    <property type="protein sequence ID" value="QJI04265.1"/>
    <property type="molecule type" value="Genomic_DNA"/>
</dbReference>
<reference evidence="1" key="1">
    <citation type="submission" date="2020-03" db="EMBL/GenBank/DDBJ databases">
        <title>The deep terrestrial virosphere.</title>
        <authorList>
            <person name="Holmfeldt K."/>
            <person name="Nilsson E."/>
            <person name="Simone D."/>
            <person name="Lopez-Fernandez M."/>
            <person name="Wu X."/>
            <person name="de Brujin I."/>
            <person name="Lundin D."/>
            <person name="Andersson A."/>
            <person name="Bertilsson S."/>
            <person name="Dopson M."/>
        </authorList>
    </citation>
    <scope>NUCLEOTIDE SEQUENCE</scope>
    <source>
        <strain evidence="1">TM448B07095</strain>
    </source>
</reference>
<sequence length="43" mass="5106">MDWLLRAPLFADQLMRWAIKEKTSQDELYRVANKKIQPTKKSG</sequence>
<accession>A0A6M3Y1X6</accession>
<proteinExistence type="predicted"/>
<protein>
    <submittedName>
        <fullName evidence="1">Uncharacterized protein</fullName>
    </submittedName>
</protein>
<dbReference type="AlphaFoldDB" id="A0A6M3Y1X6"/>
<gene>
    <name evidence="1" type="ORF">TM448B07095_0001</name>
</gene>
<name>A0A6M3Y1X6_9ZZZZ</name>